<sequence>MTTKPKQVQGETQKAQNSKLIPLKIIVLENEIRMVKLKCRNTKRRRFNVDVCHALVGFNLNARKIYGVVNANKQVLTEMMHHLTPEIIEYGKKKLYKSGHGSGWSQVPGDDPEVQHVC</sequence>
<gene>
    <name evidence="2" type="ORF">BRARA_B01746</name>
</gene>
<dbReference type="Proteomes" id="UP000264353">
    <property type="component" value="Chromosome A2"/>
</dbReference>
<protein>
    <submittedName>
        <fullName evidence="2">Uncharacterized protein</fullName>
    </submittedName>
</protein>
<organism evidence="2 3">
    <name type="scientific">Brassica campestris</name>
    <name type="common">Field mustard</name>
    <dbReference type="NCBI Taxonomy" id="3711"/>
    <lineage>
        <taxon>Eukaryota</taxon>
        <taxon>Viridiplantae</taxon>
        <taxon>Streptophyta</taxon>
        <taxon>Embryophyta</taxon>
        <taxon>Tracheophyta</taxon>
        <taxon>Spermatophyta</taxon>
        <taxon>Magnoliopsida</taxon>
        <taxon>eudicotyledons</taxon>
        <taxon>Gunneridae</taxon>
        <taxon>Pentapetalae</taxon>
        <taxon>rosids</taxon>
        <taxon>malvids</taxon>
        <taxon>Brassicales</taxon>
        <taxon>Brassicaceae</taxon>
        <taxon>Brassiceae</taxon>
        <taxon>Brassica</taxon>
    </lineage>
</organism>
<evidence type="ECO:0000256" key="1">
    <source>
        <dbReference type="SAM" id="MobiDB-lite"/>
    </source>
</evidence>
<dbReference type="AlphaFoldDB" id="A0A398AGB3"/>
<reference evidence="2 3" key="1">
    <citation type="submission" date="2018-06" db="EMBL/GenBank/DDBJ databases">
        <title>WGS assembly of Brassica rapa FPsc.</title>
        <authorList>
            <person name="Bowman J."/>
            <person name="Kohchi T."/>
            <person name="Yamato K."/>
            <person name="Jenkins J."/>
            <person name="Shu S."/>
            <person name="Ishizaki K."/>
            <person name="Yamaoka S."/>
            <person name="Nishihama R."/>
            <person name="Nakamura Y."/>
            <person name="Berger F."/>
            <person name="Adam C."/>
            <person name="Aki S."/>
            <person name="Althoff F."/>
            <person name="Araki T."/>
            <person name="Arteaga-Vazquez M."/>
            <person name="Balasubrmanian S."/>
            <person name="Bauer D."/>
            <person name="Boehm C."/>
            <person name="Briginshaw L."/>
            <person name="Caballero-Perez J."/>
            <person name="Catarino B."/>
            <person name="Chen F."/>
            <person name="Chiyoda S."/>
            <person name="Chovatia M."/>
            <person name="Davies K."/>
            <person name="Delmans M."/>
            <person name="Demura T."/>
            <person name="Dierschke T."/>
            <person name="Dolan L."/>
            <person name="Dorantes-Acosta A."/>
            <person name="Eklund D."/>
            <person name="Florent S."/>
            <person name="Flores-Sandoval E."/>
            <person name="Fujiyama A."/>
            <person name="Fukuzawa H."/>
            <person name="Galik B."/>
            <person name="Grimanelli D."/>
            <person name="Grimwood J."/>
            <person name="Grossniklaus U."/>
            <person name="Hamada T."/>
            <person name="Haseloff J."/>
            <person name="Hetherington A."/>
            <person name="Higo A."/>
            <person name="Hirakawa Y."/>
            <person name="Hundley H."/>
            <person name="Ikeda Y."/>
            <person name="Inoue K."/>
            <person name="Inoue S."/>
            <person name="Ishida S."/>
            <person name="Jia Q."/>
            <person name="Kakita M."/>
            <person name="Kanazawa T."/>
            <person name="Kawai Y."/>
            <person name="Kawashima T."/>
            <person name="Kennedy M."/>
            <person name="Kinose K."/>
            <person name="Kinoshita T."/>
            <person name="Kohara Y."/>
            <person name="Koide E."/>
            <person name="Komatsu K."/>
            <person name="Kopischke S."/>
            <person name="Kubo M."/>
            <person name="Kyozuka J."/>
            <person name="Lagercrantz U."/>
            <person name="Lin S."/>
            <person name="Lindquist E."/>
            <person name="Lipzen A."/>
            <person name="Lu C."/>
            <person name="Luna E."/>
            <person name="Martienssen R."/>
            <person name="Minamino N."/>
            <person name="Mizutani M."/>
            <person name="Mizutani M."/>
            <person name="Mochizuki N."/>
            <person name="Monte I."/>
            <person name="Mosher R."/>
            <person name="Nagasaki H."/>
            <person name="Nakagami H."/>
            <person name="Naramoto S."/>
            <person name="Nishitani K."/>
            <person name="Ohtani M."/>
            <person name="Okamoto T."/>
            <person name="Okumura M."/>
            <person name="Phillips J."/>
            <person name="Pollak B."/>
            <person name="Reinders A."/>
            <person name="Roevekamp M."/>
            <person name="Sano R."/>
            <person name="Sawa S."/>
            <person name="Schmid M."/>
            <person name="Shirakawa M."/>
            <person name="Solano R."/>
            <person name="Spunde A."/>
            <person name="Suetsugu N."/>
            <person name="Sugano S."/>
            <person name="Sugiyama A."/>
            <person name="Sun R."/>
            <person name="Suzuki Y."/>
            <person name="Takenaka M."/>
            <person name="Takezawa D."/>
            <person name="Tomogane H."/>
            <person name="Tsuzuki M."/>
            <person name="Ueda T."/>
            <person name="Umeda M."/>
            <person name="Ward J."/>
            <person name="Watanabe Y."/>
            <person name="Yazaki K."/>
            <person name="Yokoyama R."/>
            <person name="Yoshitake Y."/>
            <person name="Yotsui I."/>
            <person name="Zachgo S."/>
            <person name="Schmutz J."/>
        </authorList>
    </citation>
    <scope>NUCLEOTIDE SEQUENCE [LARGE SCALE GENOMIC DNA]</scope>
    <source>
        <strain evidence="3">cv. B-3</strain>
    </source>
</reference>
<dbReference type="EMBL" id="CM010629">
    <property type="protein sequence ID" value="RID74660.1"/>
    <property type="molecule type" value="Genomic_DNA"/>
</dbReference>
<evidence type="ECO:0000313" key="2">
    <source>
        <dbReference type="EMBL" id="RID74660.1"/>
    </source>
</evidence>
<feature type="region of interest" description="Disordered" evidence="1">
    <location>
        <begin position="98"/>
        <end position="118"/>
    </location>
</feature>
<proteinExistence type="predicted"/>
<evidence type="ECO:0000313" key="3">
    <source>
        <dbReference type="Proteomes" id="UP000264353"/>
    </source>
</evidence>
<name>A0A398AGB3_BRACM</name>
<accession>A0A398AGB3</accession>